<evidence type="ECO:0000256" key="2">
    <source>
        <dbReference type="ARBA" id="ARBA00022801"/>
    </source>
</evidence>
<name>A0A7C8GSR3_9BACI</name>
<dbReference type="GO" id="GO:0030145">
    <property type="term" value="F:manganese ion binding"/>
    <property type="evidence" value="ECO:0007669"/>
    <property type="project" value="UniProtKB-UniRule"/>
</dbReference>
<keyword evidence="3 5" id="KW-0904">Protein phosphatase</keyword>
<dbReference type="PIRSF" id="PIRSF016557">
    <property type="entry name" value="Caps_synth_CpsB"/>
    <property type="match status" value="1"/>
</dbReference>
<protein>
    <recommendedName>
        <fullName evidence="5">Tyrosine-protein phosphatase</fullName>
        <ecNumber evidence="5">3.1.3.48</ecNumber>
    </recommendedName>
</protein>
<comment type="caution">
    <text evidence="6">The sequence shown here is derived from an EMBL/GenBank/DDBJ whole genome shotgun (WGS) entry which is preliminary data.</text>
</comment>
<dbReference type="Gene3D" id="3.20.20.140">
    <property type="entry name" value="Metal-dependent hydrolases"/>
    <property type="match status" value="1"/>
</dbReference>
<dbReference type="PANTHER" id="PTHR39181:SF1">
    <property type="entry name" value="TYROSINE-PROTEIN PHOSPHATASE YWQE"/>
    <property type="match status" value="1"/>
</dbReference>
<dbReference type="InterPro" id="IPR016667">
    <property type="entry name" value="Caps_polysacc_synth_CpsB/CapC"/>
</dbReference>
<keyword evidence="7" id="KW-1185">Reference proteome</keyword>
<dbReference type="InterPro" id="IPR016195">
    <property type="entry name" value="Pol/histidinol_Pase-like"/>
</dbReference>
<dbReference type="Proteomes" id="UP000480246">
    <property type="component" value="Unassembled WGS sequence"/>
</dbReference>
<dbReference type="SUPFAM" id="SSF89550">
    <property type="entry name" value="PHP domain-like"/>
    <property type="match status" value="1"/>
</dbReference>
<dbReference type="EC" id="3.1.3.48" evidence="5"/>
<dbReference type="EMBL" id="WEID01000059">
    <property type="protein sequence ID" value="KAB8133084.1"/>
    <property type="molecule type" value="Genomic_DNA"/>
</dbReference>
<organism evidence="6 7">
    <name type="scientific">Gracilibacillus oryzae</name>
    <dbReference type="NCBI Taxonomy" id="1672701"/>
    <lineage>
        <taxon>Bacteria</taxon>
        <taxon>Bacillati</taxon>
        <taxon>Bacillota</taxon>
        <taxon>Bacilli</taxon>
        <taxon>Bacillales</taxon>
        <taxon>Bacillaceae</taxon>
        <taxon>Gracilibacillus</taxon>
    </lineage>
</organism>
<dbReference type="GO" id="GO:0004725">
    <property type="term" value="F:protein tyrosine phosphatase activity"/>
    <property type="evidence" value="ECO:0007669"/>
    <property type="project" value="UniProtKB-UniRule"/>
</dbReference>
<keyword evidence="2 5" id="KW-0378">Hydrolase</keyword>
<evidence type="ECO:0000256" key="3">
    <source>
        <dbReference type="ARBA" id="ARBA00022912"/>
    </source>
</evidence>
<dbReference type="OrthoDB" id="9788539at2"/>
<gene>
    <name evidence="6" type="ORF">F9U64_12340</name>
</gene>
<evidence type="ECO:0000313" key="7">
    <source>
        <dbReference type="Proteomes" id="UP000480246"/>
    </source>
</evidence>
<proteinExistence type="inferred from homology"/>
<dbReference type="PANTHER" id="PTHR39181">
    <property type="entry name" value="TYROSINE-PROTEIN PHOSPHATASE YWQE"/>
    <property type="match status" value="1"/>
</dbReference>
<sequence length="255" mass="28325">MIDIHCHILPGLDDGAKNVDESIQMANAAVSQGIDTIIATPHHLNGKYDNYKIEIVEAVQQFNDILTKSDIPLTILPGQETRINGEMIADLDNGHLLPLNEASGYLFVELPSNNVPRYTKQLLFDLQVNGIKPVIVHPERNTEIIENPDLLYELVRDGALTQVTAASVAGKFGKKIKKFSLQLVESNLTHFIASDAHNVTTRGFAMNDAYQVLESEFGSSLVDWYMDNALCVVNDQLVAGQLPERIKKRKFLGLF</sequence>
<evidence type="ECO:0000256" key="4">
    <source>
        <dbReference type="ARBA" id="ARBA00051722"/>
    </source>
</evidence>
<dbReference type="AlphaFoldDB" id="A0A7C8GSR3"/>
<comment type="similarity">
    <text evidence="1 5">Belongs to the metallo-dependent hydrolases superfamily. CpsB/CapC family.</text>
</comment>
<evidence type="ECO:0000256" key="5">
    <source>
        <dbReference type="PIRNR" id="PIRNR016557"/>
    </source>
</evidence>
<dbReference type="RefSeq" id="WP_153403798.1">
    <property type="nucleotide sequence ID" value="NZ_ML762431.1"/>
</dbReference>
<evidence type="ECO:0000313" key="6">
    <source>
        <dbReference type="EMBL" id="KAB8133084.1"/>
    </source>
</evidence>
<reference evidence="6 7" key="1">
    <citation type="submission" date="2019-10" db="EMBL/GenBank/DDBJ databases">
        <title>Gracilibacillus sp. nov. isolated from rice seeds.</title>
        <authorList>
            <person name="He S."/>
        </authorList>
    </citation>
    <scope>NUCLEOTIDE SEQUENCE [LARGE SCALE GENOMIC DNA]</scope>
    <source>
        <strain evidence="6 7">TD8</strain>
    </source>
</reference>
<accession>A0A7C8GSR3</accession>
<evidence type="ECO:0000256" key="1">
    <source>
        <dbReference type="ARBA" id="ARBA00005750"/>
    </source>
</evidence>
<dbReference type="Pfam" id="PF19567">
    <property type="entry name" value="CpsB_CapC"/>
    <property type="match status" value="1"/>
</dbReference>
<comment type="catalytic activity">
    <reaction evidence="4 5">
        <text>O-phospho-L-tyrosyl-[protein] + H2O = L-tyrosyl-[protein] + phosphate</text>
        <dbReference type="Rhea" id="RHEA:10684"/>
        <dbReference type="Rhea" id="RHEA-COMP:10136"/>
        <dbReference type="Rhea" id="RHEA-COMP:20101"/>
        <dbReference type="ChEBI" id="CHEBI:15377"/>
        <dbReference type="ChEBI" id="CHEBI:43474"/>
        <dbReference type="ChEBI" id="CHEBI:46858"/>
        <dbReference type="ChEBI" id="CHEBI:61978"/>
        <dbReference type="EC" id="3.1.3.48"/>
    </reaction>
</comment>